<dbReference type="PROSITE" id="PS51257">
    <property type="entry name" value="PROKAR_LIPOPROTEIN"/>
    <property type="match status" value="1"/>
</dbReference>
<evidence type="ECO:0000256" key="4">
    <source>
        <dbReference type="SAM" id="SignalP"/>
    </source>
</evidence>
<keyword evidence="3" id="KW-0106">Calcium</keyword>
<evidence type="ECO:0000313" key="6">
    <source>
        <dbReference type="Proteomes" id="UP000284379"/>
    </source>
</evidence>
<evidence type="ECO:0000256" key="2">
    <source>
        <dbReference type="ARBA" id="ARBA00011245"/>
    </source>
</evidence>
<gene>
    <name evidence="5" type="ORF">DW888_03080</name>
</gene>
<dbReference type="Gene3D" id="2.70.98.10">
    <property type="match status" value="1"/>
</dbReference>
<reference evidence="5 6" key="1">
    <citation type="submission" date="2018-08" db="EMBL/GenBank/DDBJ databases">
        <title>A genome reference for cultivated species of the human gut microbiota.</title>
        <authorList>
            <person name="Zou Y."/>
            <person name="Xue W."/>
            <person name="Luo G."/>
        </authorList>
    </citation>
    <scope>NUCLEOTIDE SEQUENCE [LARGE SCALE GENOMIC DNA]</scope>
    <source>
        <strain evidence="5 6">AM40-30BH</strain>
    </source>
</reference>
<comment type="cofactor">
    <cofactor evidence="1">
        <name>Ca(2+)</name>
        <dbReference type="ChEBI" id="CHEBI:29108"/>
    </cofactor>
</comment>
<feature type="chain" id="PRO_5019339380" description="Glycosyl-hydrolase 97 N-terminal domain-containing protein" evidence="4">
    <location>
        <begin position="24"/>
        <end position="73"/>
    </location>
</feature>
<sequence length="73" mass="7828">MKILYVIVSVTCFIFSACIPSYSSGVSSPDGKIKLSFSLTNDKQMTYQVTVNDTLEIIMAKGGGQAITFIPAS</sequence>
<evidence type="ECO:0008006" key="7">
    <source>
        <dbReference type="Google" id="ProtNLM"/>
    </source>
</evidence>
<dbReference type="Proteomes" id="UP000284379">
    <property type="component" value="Unassembled WGS sequence"/>
</dbReference>
<dbReference type="GO" id="GO:0030246">
    <property type="term" value="F:carbohydrate binding"/>
    <property type="evidence" value="ECO:0007669"/>
    <property type="project" value="InterPro"/>
</dbReference>
<accession>A0A413VVP2</accession>
<dbReference type="InterPro" id="IPR014718">
    <property type="entry name" value="GH-type_carb-bd"/>
</dbReference>
<evidence type="ECO:0000256" key="1">
    <source>
        <dbReference type="ARBA" id="ARBA00001913"/>
    </source>
</evidence>
<keyword evidence="4" id="KW-0732">Signal</keyword>
<dbReference type="AlphaFoldDB" id="A0A413VVP2"/>
<organism evidence="5 6">
    <name type="scientific">Bacteroides nordii</name>
    <dbReference type="NCBI Taxonomy" id="291645"/>
    <lineage>
        <taxon>Bacteria</taxon>
        <taxon>Pseudomonadati</taxon>
        <taxon>Bacteroidota</taxon>
        <taxon>Bacteroidia</taxon>
        <taxon>Bacteroidales</taxon>
        <taxon>Bacteroidaceae</taxon>
        <taxon>Bacteroides</taxon>
    </lineage>
</organism>
<proteinExistence type="predicted"/>
<feature type="signal peptide" evidence="4">
    <location>
        <begin position="1"/>
        <end position="23"/>
    </location>
</feature>
<evidence type="ECO:0000313" key="5">
    <source>
        <dbReference type="EMBL" id="RHB37574.1"/>
    </source>
</evidence>
<dbReference type="EMBL" id="QSGO01000002">
    <property type="protein sequence ID" value="RHB37574.1"/>
    <property type="molecule type" value="Genomic_DNA"/>
</dbReference>
<name>A0A413VVP2_9BACE</name>
<protein>
    <recommendedName>
        <fullName evidence="7">Glycosyl-hydrolase 97 N-terminal domain-containing protein</fullName>
    </recommendedName>
</protein>
<evidence type="ECO:0000256" key="3">
    <source>
        <dbReference type="ARBA" id="ARBA00022837"/>
    </source>
</evidence>
<comment type="subunit">
    <text evidence="2">Monomer.</text>
</comment>
<comment type="caution">
    <text evidence="5">The sequence shown here is derived from an EMBL/GenBank/DDBJ whole genome shotgun (WGS) entry which is preliminary data.</text>
</comment>
<dbReference type="RefSeq" id="WP_002559275.1">
    <property type="nucleotide sequence ID" value="NZ_CABJFV010000002.1"/>
</dbReference>